<protein>
    <submittedName>
        <fullName evidence="1">Stf0 sulphotransferase</fullName>
    </submittedName>
</protein>
<sequence length="261" mass="29786">MKILATINQPEEIVGFSALPKGFVIIGLPRSGTTYLSTFLHSHPQIYCSGEEFNPYAVVAPSGRDDRHETILNRDRAPTAYLDRFFENVAEPEVTHQGFKLMLGHNLEALKYAAAHPDLKIIHIWRDNRLAQAASMILAEKTKDWARLRFKPKAVTKIATSPRDISRRWHENAAQDFLFAQWLKTLPHARLSLEYKDLFSPALQAQLCAFLNVDPFAPMASPLRRQGPVDVLDRFEDPKPIKYYFTEIGRGDWLKPELMGC</sequence>
<keyword evidence="1" id="KW-0808">Transferase</keyword>
<accession>A0A0P1ILN8</accession>
<gene>
    <name evidence="1" type="ORF">TA5114_00319</name>
</gene>
<dbReference type="OrthoDB" id="9800698at2"/>
<evidence type="ECO:0000313" key="1">
    <source>
        <dbReference type="EMBL" id="CUK24534.1"/>
    </source>
</evidence>
<organism evidence="1 2">
    <name type="scientific">Cognatishimia activa</name>
    <dbReference type="NCBI Taxonomy" id="1715691"/>
    <lineage>
        <taxon>Bacteria</taxon>
        <taxon>Pseudomonadati</taxon>
        <taxon>Pseudomonadota</taxon>
        <taxon>Alphaproteobacteria</taxon>
        <taxon>Rhodobacterales</taxon>
        <taxon>Paracoccaceae</taxon>
        <taxon>Cognatishimia</taxon>
    </lineage>
</organism>
<dbReference type="EMBL" id="CYUE01000002">
    <property type="protein sequence ID" value="CUK24534.1"/>
    <property type="molecule type" value="Genomic_DNA"/>
</dbReference>
<reference evidence="2" key="1">
    <citation type="submission" date="2015-09" db="EMBL/GenBank/DDBJ databases">
        <authorList>
            <person name="Rodrigo-Torres Lidia"/>
            <person name="Arahal R.David."/>
        </authorList>
    </citation>
    <scope>NUCLEOTIDE SEQUENCE [LARGE SCALE GENOMIC DNA]</scope>
    <source>
        <strain evidence="2">CECT 5114</strain>
    </source>
</reference>
<dbReference type="STRING" id="1715691.TA5113_00382"/>
<dbReference type="Pfam" id="PF13469">
    <property type="entry name" value="Sulfotransfer_3"/>
    <property type="match status" value="1"/>
</dbReference>
<dbReference type="SUPFAM" id="SSF52540">
    <property type="entry name" value="P-loop containing nucleoside triphosphate hydrolases"/>
    <property type="match status" value="1"/>
</dbReference>
<dbReference type="InterPro" id="IPR027417">
    <property type="entry name" value="P-loop_NTPase"/>
</dbReference>
<dbReference type="Gene3D" id="3.40.50.300">
    <property type="entry name" value="P-loop containing nucleotide triphosphate hydrolases"/>
    <property type="match status" value="1"/>
</dbReference>
<dbReference type="GO" id="GO:0016740">
    <property type="term" value="F:transferase activity"/>
    <property type="evidence" value="ECO:0007669"/>
    <property type="project" value="UniProtKB-KW"/>
</dbReference>
<evidence type="ECO:0000313" key="2">
    <source>
        <dbReference type="Proteomes" id="UP000051184"/>
    </source>
</evidence>
<proteinExistence type="predicted"/>
<dbReference type="AlphaFoldDB" id="A0A0P1ILN8"/>
<dbReference type="Proteomes" id="UP000051184">
    <property type="component" value="Unassembled WGS sequence"/>
</dbReference>
<dbReference type="RefSeq" id="WP_058313537.1">
    <property type="nucleotide sequence ID" value="NZ_CYTO01000004.1"/>
</dbReference>
<name>A0A0P1ILN8_9RHOB</name>
<keyword evidence="2" id="KW-1185">Reference proteome</keyword>